<name>T0FEW4_9LEPT</name>
<dbReference type="EMBL" id="AHMO02000007">
    <property type="protein sequence ID" value="EQA46426.1"/>
    <property type="molecule type" value="Genomic_DNA"/>
</dbReference>
<evidence type="ECO:0000313" key="1">
    <source>
        <dbReference type="EMBL" id="EQA46426.1"/>
    </source>
</evidence>
<dbReference type="Proteomes" id="UP000015454">
    <property type="component" value="Unassembled WGS sequence"/>
</dbReference>
<organism evidence="1 2">
    <name type="scientific">Leptospira broomii serovar Hurstbridge str. 5399</name>
    <dbReference type="NCBI Taxonomy" id="1049789"/>
    <lineage>
        <taxon>Bacteria</taxon>
        <taxon>Pseudomonadati</taxon>
        <taxon>Spirochaetota</taxon>
        <taxon>Spirochaetia</taxon>
        <taxon>Leptospirales</taxon>
        <taxon>Leptospiraceae</taxon>
        <taxon>Leptospira</taxon>
    </lineage>
</organism>
<comment type="caution">
    <text evidence="1">The sequence shown here is derived from an EMBL/GenBank/DDBJ whole genome shotgun (WGS) entry which is preliminary data.</text>
</comment>
<proteinExistence type="predicted"/>
<protein>
    <submittedName>
        <fullName evidence="1">Uncharacterized protein</fullName>
    </submittedName>
</protein>
<reference evidence="1" key="1">
    <citation type="submission" date="2013-05" db="EMBL/GenBank/DDBJ databases">
        <authorList>
            <person name="Harkins D.M."/>
            <person name="Durkin A.S."/>
            <person name="Brinkac L.M."/>
            <person name="Haft D.H."/>
            <person name="Selengut J.D."/>
            <person name="Sanka R."/>
            <person name="DePew J."/>
            <person name="Purushe J."/>
            <person name="Hartskeerl R.A."/>
            <person name="Ahmed A."/>
            <person name="van der Linden H."/>
            <person name="Goris M.G.A."/>
            <person name="Vinetz J.M."/>
            <person name="Sutton G.G."/>
            <person name="Nierman W.C."/>
            <person name="Fouts D.E."/>
        </authorList>
    </citation>
    <scope>NUCLEOTIDE SEQUENCE [LARGE SCALE GENOMIC DNA]</scope>
    <source>
        <strain evidence="1">5399</strain>
    </source>
</reference>
<evidence type="ECO:0000313" key="2">
    <source>
        <dbReference type="Proteomes" id="UP000015454"/>
    </source>
</evidence>
<keyword evidence="2" id="KW-1185">Reference proteome</keyword>
<gene>
    <name evidence="1" type="ORF">LEP1GSC050_0448</name>
</gene>
<sequence length="38" mass="4532">MNPEFAYIYNYANITPIYLKMLDSTEKLGPDQKFLILY</sequence>
<dbReference type="AlphaFoldDB" id="T0FEW4"/>
<accession>T0FEW4</accession>